<comment type="caution">
    <text evidence="2">The sequence shown here is derived from an EMBL/GenBank/DDBJ whole genome shotgun (WGS) entry which is preliminary data.</text>
</comment>
<dbReference type="EMBL" id="BTSY01000004">
    <property type="protein sequence ID" value="GMT23432.1"/>
    <property type="molecule type" value="Genomic_DNA"/>
</dbReference>
<gene>
    <name evidence="2" type="ORF">PFISCL1PPCAC_14729</name>
</gene>
<evidence type="ECO:0000259" key="1">
    <source>
        <dbReference type="SMART" id="SM01048"/>
    </source>
</evidence>
<proteinExistence type="predicted"/>
<dbReference type="Proteomes" id="UP001432322">
    <property type="component" value="Unassembled WGS sequence"/>
</dbReference>
<feature type="domain" description="C6" evidence="1">
    <location>
        <begin position="304"/>
        <end position="394"/>
    </location>
</feature>
<dbReference type="AlphaFoldDB" id="A0AAV5VXJ7"/>
<evidence type="ECO:0000313" key="2">
    <source>
        <dbReference type="EMBL" id="GMT23432.1"/>
    </source>
</evidence>
<sequence>LKDGDDGAVDGSVSIDVKCNDAGDAWLYNGAPITQLECAADCTTCSSNLVSKTQRTQASQPFWTEINDYTGTCVNGAMKILDGDDTVVDRTATIVVTCNNAGNAWLYNGVQVTGLECTTDCRTCHPGLTATTMEGNGAQPFFTDEPGDDGVCLTRKMTCMGLNAIIEVNGVMKILDGDNGVDGSASIVVNCNDAGNAWLYNGAPITQLECAVGCNTCADNLITILMMNPNAQPFMSDMVDNTGPCRTRRLTCMGVNANIEGILMDADDGNMDGAVTVTLNCNAAGDAWTMQGVPITELECAAACRSCADNLITITTTGNGAKPMDRDEVDRTTAACAVRTFTCLGMNANIENRFGVVADGDDGTVDGVSTLVVTCNVAGTAWVNAGMEVTQVEC</sequence>
<protein>
    <recommendedName>
        <fullName evidence="1">C6 domain-containing protein</fullName>
    </recommendedName>
</protein>
<dbReference type="SMART" id="SM01048">
    <property type="entry name" value="C6"/>
    <property type="match status" value="3"/>
</dbReference>
<dbReference type="InterPro" id="IPR002601">
    <property type="entry name" value="C6_domain"/>
</dbReference>
<organism evidence="2 3">
    <name type="scientific">Pristionchus fissidentatus</name>
    <dbReference type="NCBI Taxonomy" id="1538716"/>
    <lineage>
        <taxon>Eukaryota</taxon>
        <taxon>Metazoa</taxon>
        <taxon>Ecdysozoa</taxon>
        <taxon>Nematoda</taxon>
        <taxon>Chromadorea</taxon>
        <taxon>Rhabditida</taxon>
        <taxon>Rhabditina</taxon>
        <taxon>Diplogasteromorpha</taxon>
        <taxon>Diplogasteroidea</taxon>
        <taxon>Neodiplogasteridae</taxon>
        <taxon>Pristionchus</taxon>
    </lineage>
</organism>
<dbReference type="PANTHER" id="PTHR21629:SF5">
    <property type="entry name" value="C6 DOMAIN-CONTAINING PROTEIN"/>
    <property type="match status" value="1"/>
</dbReference>
<dbReference type="Pfam" id="PF01681">
    <property type="entry name" value="C6"/>
    <property type="match status" value="2"/>
</dbReference>
<dbReference type="PANTHER" id="PTHR21629">
    <property type="entry name" value="C6 DOMAIN-CONTAINING PROTEIN"/>
    <property type="match status" value="1"/>
</dbReference>
<accession>A0AAV5VXJ7</accession>
<feature type="domain" description="C6" evidence="1">
    <location>
        <begin position="214"/>
        <end position="300"/>
    </location>
</feature>
<name>A0AAV5VXJ7_9BILA</name>
<evidence type="ECO:0000313" key="3">
    <source>
        <dbReference type="Proteomes" id="UP001432322"/>
    </source>
</evidence>
<feature type="non-terminal residue" evidence="2">
    <location>
        <position position="1"/>
    </location>
</feature>
<reference evidence="2" key="1">
    <citation type="submission" date="2023-10" db="EMBL/GenBank/DDBJ databases">
        <title>Genome assembly of Pristionchus species.</title>
        <authorList>
            <person name="Yoshida K."/>
            <person name="Sommer R.J."/>
        </authorList>
    </citation>
    <scope>NUCLEOTIDE SEQUENCE</scope>
    <source>
        <strain evidence="2">RS5133</strain>
    </source>
</reference>
<feature type="non-terminal residue" evidence="2">
    <location>
        <position position="394"/>
    </location>
</feature>
<keyword evidence="3" id="KW-1185">Reference proteome</keyword>
<feature type="domain" description="C6" evidence="1">
    <location>
        <begin position="117"/>
        <end position="210"/>
    </location>
</feature>